<accession>A0A4R7S772</accession>
<comment type="caution">
    <text evidence="2">The sequence shown here is derived from an EMBL/GenBank/DDBJ whole genome shotgun (WGS) entry which is preliminary data.</text>
</comment>
<protein>
    <submittedName>
        <fullName evidence="2">Uncharacterized protein</fullName>
    </submittedName>
</protein>
<feature type="region of interest" description="Disordered" evidence="1">
    <location>
        <begin position="774"/>
        <end position="798"/>
    </location>
</feature>
<gene>
    <name evidence="2" type="ORF">EI77_01919</name>
</gene>
<dbReference type="AlphaFoldDB" id="A0A4R7S772"/>
<proteinExistence type="predicted"/>
<evidence type="ECO:0000313" key="2">
    <source>
        <dbReference type="EMBL" id="TDU73448.1"/>
    </source>
</evidence>
<reference evidence="2 3" key="1">
    <citation type="submission" date="2019-03" db="EMBL/GenBank/DDBJ databases">
        <title>Genomic Encyclopedia of Archaeal and Bacterial Type Strains, Phase II (KMG-II): from individual species to whole genera.</title>
        <authorList>
            <person name="Goeker M."/>
        </authorList>
    </citation>
    <scope>NUCLEOTIDE SEQUENCE [LARGE SCALE GENOMIC DNA]</scope>
    <source>
        <strain evidence="2 3">ATCC 25309</strain>
    </source>
</reference>
<dbReference type="Proteomes" id="UP000295662">
    <property type="component" value="Unassembled WGS sequence"/>
</dbReference>
<dbReference type="EMBL" id="SOCA01000002">
    <property type="protein sequence ID" value="TDU73448.1"/>
    <property type="molecule type" value="Genomic_DNA"/>
</dbReference>
<name>A0A4R7S772_9BACT</name>
<keyword evidence="3" id="KW-1185">Reference proteome</keyword>
<evidence type="ECO:0000313" key="3">
    <source>
        <dbReference type="Proteomes" id="UP000295662"/>
    </source>
</evidence>
<sequence length="813" mass="88384">MANAQNITDSFNYVVNASIGNYSGWSVSSGNALVVNQYVHSASRSLRLVGGLQTEVRRELGGASGASVLYVDLWIRPVVYDGTFETAILLDGSLVGFTKEGAEGRIWFCHGETPEGTANWVDSGYRFWMNRDGCTASDWLRIGIRQDSINENWDLYVDGKMFAGSIAFKNRGVESGYLILMGGDLPADVYVDDLKIWTSNPLFADADLDGMDDAFETNHSFNTMTNDRENDSAEPGVSRIQYYLNETHNWFVGQWAATTADTDMDGMPDQWELFFGLDPNDITDGDRDSDGDGVSNAKEYHLGTSPVGNFVVKDVGEIMSTHGTNGRMFQPYGINNAGDIIGYYPESSSTRRYVVLHPSGSIHVVFTTTENSVPRSLLAINDLGLVVGHYKPLTPDNASLFWWNGNGLQSAGLPETGTQITSSPLGISIDLEAGDMDPGYYTWNEGSSVFNDISNEFESTFTLDGPGEGLLVDSDTHYDIDLVETKTLSFNSSFIGLSNLGKVVGAYTSNFAHYFDVEPPFGGFEMYISAERRTSSGFYGLQLPVGGNALTYSQFPQNVWSGTEYRPLEVNCAGEILGTMKVYEDGNAPFSPSGAYVETFDGMKTILEHPNGLPLTPLKLNRFGHALLKVTGSSPPEYGLAKGQEWVPLSYSLPSGASFVPKGIDDSDVVVGHVNASGFGPALLSDKGLMRLANAAPEGGGWRFNQATIVAVSDSGLILGTAPMLGHSGPQRCFVMWRFDDQDGDGLPDDWERQIVAADTSGFLVSIWDVQPGDDQDADGLNNRDEHRNGTDPTESDGTLFEQVGLTVFTLLE</sequence>
<organism evidence="2 3">
    <name type="scientific">Prosthecobacter fusiformis</name>
    <dbReference type="NCBI Taxonomy" id="48464"/>
    <lineage>
        <taxon>Bacteria</taxon>
        <taxon>Pseudomonadati</taxon>
        <taxon>Verrucomicrobiota</taxon>
        <taxon>Verrucomicrobiia</taxon>
        <taxon>Verrucomicrobiales</taxon>
        <taxon>Verrucomicrobiaceae</taxon>
        <taxon>Prosthecobacter</taxon>
    </lineage>
</organism>
<evidence type="ECO:0000256" key="1">
    <source>
        <dbReference type="SAM" id="MobiDB-lite"/>
    </source>
</evidence>